<dbReference type="EMBL" id="DF974174">
    <property type="protein sequence ID" value="GAU46080.1"/>
    <property type="molecule type" value="Genomic_DNA"/>
</dbReference>
<sequence length="356" mass="41404">MRKAVTLNLFKGFSIGIDSVVISHLQYADETLCIEEASVENLWALKAIFRGFELSSDLKTWLNPVHLSRAPDRGYEKWVYLGTSFGPSPEEEFLWGGVRGGNKIKRVKWSVVCKAKRMGGLGVRDVRLVNLSLLAKWRWRLLLPGSSLWKEVLVAKYGNQILQRVNWSDCRISTLASNCWKDICSLDKEVEKKNWLVESMERKVGNGKSTLFWMSNWIDEAPLPVVFTRLFSLSNQNNCMIRDFCAQEGECWRWSFSWRRELFQWEEDLVTRLREILEPVALSLVDDSWSLRPLTSYCPAPSKVIAFSWQLLYDRIPTRRNLEARGLLGLNMTWELWGVWEGWRLLLISFCIVQVL</sequence>
<evidence type="ECO:0000313" key="2">
    <source>
        <dbReference type="Proteomes" id="UP000242715"/>
    </source>
</evidence>
<reference evidence="2" key="1">
    <citation type="journal article" date="2017" name="Front. Plant Sci.">
        <title>Climate Clever Clovers: New Paradigm to Reduce the Environmental Footprint of Ruminants by Breeding Low Methanogenic Forages Utilizing Haplotype Variation.</title>
        <authorList>
            <person name="Kaur P."/>
            <person name="Appels R."/>
            <person name="Bayer P.E."/>
            <person name="Keeble-Gagnere G."/>
            <person name="Wang J."/>
            <person name="Hirakawa H."/>
            <person name="Shirasawa K."/>
            <person name="Vercoe P."/>
            <person name="Stefanova K."/>
            <person name="Durmic Z."/>
            <person name="Nichols P."/>
            <person name="Revell C."/>
            <person name="Isobe S.N."/>
            <person name="Edwards D."/>
            <person name="Erskine W."/>
        </authorList>
    </citation>
    <scope>NUCLEOTIDE SEQUENCE [LARGE SCALE GENOMIC DNA]</scope>
    <source>
        <strain evidence="2">cv. Daliak</strain>
    </source>
</reference>
<dbReference type="AlphaFoldDB" id="A0A2Z6P990"/>
<keyword evidence="2" id="KW-1185">Reference proteome</keyword>
<evidence type="ECO:0008006" key="3">
    <source>
        <dbReference type="Google" id="ProtNLM"/>
    </source>
</evidence>
<dbReference type="Proteomes" id="UP000242715">
    <property type="component" value="Unassembled WGS sequence"/>
</dbReference>
<organism evidence="1 2">
    <name type="scientific">Trifolium subterraneum</name>
    <name type="common">Subterranean clover</name>
    <dbReference type="NCBI Taxonomy" id="3900"/>
    <lineage>
        <taxon>Eukaryota</taxon>
        <taxon>Viridiplantae</taxon>
        <taxon>Streptophyta</taxon>
        <taxon>Embryophyta</taxon>
        <taxon>Tracheophyta</taxon>
        <taxon>Spermatophyta</taxon>
        <taxon>Magnoliopsida</taxon>
        <taxon>eudicotyledons</taxon>
        <taxon>Gunneridae</taxon>
        <taxon>Pentapetalae</taxon>
        <taxon>rosids</taxon>
        <taxon>fabids</taxon>
        <taxon>Fabales</taxon>
        <taxon>Fabaceae</taxon>
        <taxon>Papilionoideae</taxon>
        <taxon>50 kb inversion clade</taxon>
        <taxon>NPAAA clade</taxon>
        <taxon>Hologalegina</taxon>
        <taxon>IRL clade</taxon>
        <taxon>Trifolieae</taxon>
        <taxon>Trifolium</taxon>
    </lineage>
</organism>
<accession>A0A2Z6P990</accession>
<protein>
    <recommendedName>
        <fullName evidence="3">Reverse transcriptase zinc-binding domain-containing protein</fullName>
    </recommendedName>
</protein>
<evidence type="ECO:0000313" key="1">
    <source>
        <dbReference type="EMBL" id="GAU46080.1"/>
    </source>
</evidence>
<dbReference type="PANTHER" id="PTHR36617">
    <property type="entry name" value="PROTEIN, PUTATIVE-RELATED"/>
    <property type="match status" value="1"/>
</dbReference>
<dbReference type="OrthoDB" id="1736633at2759"/>
<gene>
    <name evidence="1" type="ORF">TSUD_180160</name>
</gene>
<dbReference type="PANTHER" id="PTHR36617:SF15">
    <property type="entry name" value="REVERSE TRANSCRIPTASE ZINC-BINDING DOMAIN-CONTAINING PROTEIN"/>
    <property type="match status" value="1"/>
</dbReference>
<proteinExistence type="predicted"/>
<name>A0A2Z6P990_TRISU</name>